<sequence>MSRVFLLCGPAGFGKSTRARALEAQGWARLSLDVAAWREGFRDHPLPDDVTDRLKAELQRECVDLVRAGCDIVVDLSFWSRAMRDEYRDLLRPLGVVPVTIYLPAPREVVLERLARRTGSGPDDVLVTRETALRYLDAFEPPTPDEGPLEVLEHHLGPAAPA</sequence>
<dbReference type="InterPro" id="IPR027417">
    <property type="entry name" value="P-loop_NTPase"/>
</dbReference>
<evidence type="ECO:0000313" key="2">
    <source>
        <dbReference type="Proteomes" id="UP000757540"/>
    </source>
</evidence>
<evidence type="ECO:0000313" key="1">
    <source>
        <dbReference type="EMBL" id="NOV95519.1"/>
    </source>
</evidence>
<gene>
    <name evidence="1" type="ORF">HDG69_000072</name>
</gene>
<dbReference type="EMBL" id="JABEZU010000001">
    <property type="protein sequence ID" value="NOV95519.1"/>
    <property type="molecule type" value="Genomic_DNA"/>
</dbReference>
<dbReference type="SUPFAM" id="SSF52540">
    <property type="entry name" value="P-loop containing nucleoside triphosphate hydrolases"/>
    <property type="match status" value="1"/>
</dbReference>
<comment type="caution">
    <text evidence="1">The sequence shown here is derived from an EMBL/GenBank/DDBJ whole genome shotgun (WGS) entry which is preliminary data.</text>
</comment>
<name>A0ABX1ZY37_9MICO</name>
<dbReference type="Pfam" id="PF13671">
    <property type="entry name" value="AAA_33"/>
    <property type="match status" value="1"/>
</dbReference>
<reference evidence="1 2" key="1">
    <citation type="submission" date="2020-05" db="EMBL/GenBank/DDBJ databases">
        <title>Genomic Encyclopedia of Type Strains, Phase III (KMG-III): the genomes of soil and plant-associated and newly described type strains.</title>
        <authorList>
            <person name="Whitman W."/>
        </authorList>
    </citation>
    <scope>NUCLEOTIDE SEQUENCE [LARGE SCALE GENOMIC DNA]</scope>
    <source>
        <strain evidence="1 2">KCTC 19046</strain>
    </source>
</reference>
<evidence type="ECO:0008006" key="3">
    <source>
        <dbReference type="Google" id="ProtNLM"/>
    </source>
</evidence>
<dbReference type="Gene3D" id="3.40.50.300">
    <property type="entry name" value="P-loop containing nucleotide triphosphate hydrolases"/>
    <property type="match status" value="1"/>
</dbReference>
<dbReference type="RefSeq" id="WP_171781809.1">
    <property type="nucleotide sequence ID" value="NZ_BAAAML010000002.1"/>
</dbReference>
<dbReference type="Proteomes" id="UP000757540">
    <property type="component" value="Unassembled WGS sequence"/>
</dbReference>
<keyword evidence="2" id="KW-1185">Reference proteome</keyword>
<accession>A0ABX1ZY37</accession>
<protein>
    <recommendedName>
        <fullName evidence="3">ATP-binding protein</fullName>
    </recommendedName>
</protein>
<organism evidence="1 2">
    <name type="scientific">Isoptericola halotolerans</name>
    <dbReference type="NCBI Taxonomy" id="300560"/>
    <lineage>
        <taxon>Bacteria</taxon>
        <taxon>Bacillati</taxon>
        <taxon>Actinomycetota</taxon>
        <taxon>Actinomycetes</taxon>
        <taxon>Micrococcales</taxon>
        <taxon>Promicromonosporaceae</taxon>
        <taxon>Isoptericola</taxon>
    </lineage>
</organism>
<proteinExistence type="predicted"/>